<dbReference type="InterPro" id="IPR019734">
    <property type="entry name" value="TPR_rpt"/>
</dbReference>
<sequence>MKEEILQKIESLYALDKHQEIIEMIEALPAEQLSTELISELGRAYNNTQQYKKGLELLKSIEFEEANNPRWNCRIAYSYYFLDDFKNAEKYLLKANKLYPEDNFTCTLLIETYISLSRVEDENGNHEKAMEYALEAKKYVRDDEGEANADSFLSWLYDRYGHYTEAEELLKNMINKSKNDEWLYSELGYCLAEQGRQEEALESYFKAIELNRNDAWIFIRIGMCYKNMDKKEEAIEYYLKALELKEDDIFIMSDLAWLYDSLGEFEKALKYLERLEELGEMMLGQIQSMAIVYPN</sequence>
<feature type="repeat" description="TPR" evidence="1">
    <location>
        <begin position="181"/>
        <end position="214"/>
    </location>
</feature>
<dbReference type="PANTHER" id="PTHR12558:SF13">
    <property type="entry name" value="CELL DIVISION CYCLE PROTEIN 27 HOMOLOG"/>
    <property type="match status" value="1"/>
</dbReference>
<dbReference type="PANTHER" id="PTHR12558">
    <property type="entry name" value="CELL DIVISION CYCLE 16,23,27"/>
    <property type="match status" value="1"/>
</dbReference>
<evidence type="ECO:0000313" key="2">
    <source>
        <dbReference type="EMBL" id="AGU16116.1"/>
    </source>
</evidence>
<gene>
    <name evidence="2" type="ORF">HMPREF0946_02197</name>
</gene>
<dbReference type="PROSITE" id="PS50005">
    <property type="entry name" value="TPR"/>
    <property type="match status" value="2"/>
</dbReference>
<dbReference type="Pfam" id="PF13181">
    <property type="entry name" value="TPR_8"/>
    <property type="match status" value="1"/>
</dbReference>
<dbReference type="Gene3D" id="1.25.40.10">
    <property type="entry name" value="Tetratricopeptide repeat domain"/>
    <property type="match status" value="2"/>
</dbReference>
<proteinExistence type="predicted"/>
<evidence type="ECO:0000256" key="1">
    <source>
        <dbReference type="PROSITE-ProRule" id="PRU00339"/>
    </source>
</evidence>
<dbReference type="SMART" id="SM00028">
    <property type="entry name" value="TPR"/>
    <property type="match status" value="6"/>
</dbReference>
<protein>
    <submittedName>
        <fullName evidence="2">Uncharacterized protein</fullName>
    </submittedName>
</protein>
<evidence type="ECO:0000313" key="3">
    <source>
        <dbReference type="Proteomes" id="UP000016231"/>
    </source>
</evidence>
<dbReference type="KEGG" id="fnc:HMPREF0946_02197"/>
<reference evidence="2 3" key="1">
    <citation type="submission" date="2013-08" db="EMBL/GenBank/DDBJ databases">
        <title>The Genome Sequence of Fusobacterium sp. 3_1_36A2.</title>
        <authorList>
            <consortium name="The Broad Institute Genome Sequencing Platform"/>
            <person name="Earl A."/>
            <person name="Ward D."/>
            <person name="Feldgarden M."/>
            <person name="Gevers D."/>
            <person name="Strauss J."/>
            <person name="White A."/>
            <person name="Allen-Vercoe E."/>
            <person name="Walker B."/>
            <person name="Young S.K."/>
            <person name="Zeng Q."/>
            <person name="Gargeya S."/>
            <person name="Fitzgerald M."/>
            <person name="Haas B."/>
            <person name="Abouelleil A."/>
            <person name="Alvarado L."/>
            <person name="Arachchi H.M."/>
            <person name="Berlin A.M."/>
            <person name="Chapman S.B."/>
            <person name="Goldberg J."/>
            <person name="Griggs A."/>
            <person name="Gujja S."/>
            <person name="Hansen M."/>
            <person name="Howarth C."/>
            <person name="Imamovic A."/>
            <person name="Larimer J."/>
            <person name="McCowen C."/>
            <person name="Montmayeur A."/>
            <person name="Murphy C."/>
            <person name="Neiman D."/>
            <person name="Pearson M."/>
            <person name="Priest M."/>
            <person name="Roberts A."/>
            <person name="Saif S."/>
            <person name="Shea T."/>
            <person name="Sisk P."/>
            <person name="Sykes S."/>
            <person name="Wortman J."/>
            <person name="Nusbaum C."/>
            <person name="Birren B."/>
        </authorList>
    </citation>
    <scope>NUCLEOTIDE SEQUENCE [LARGE SCALE GENOMIC DNA]</scope>
    <source>
        <strain evidence="2 3">3_1_36A2</strain>
    </source>
</reference>
<organism evidence="2 3">
    <name type="scientific">Fusobacterium vincentii 3_1_36A2</name>
    <dbReference type="NCBI Taxonomy" id="469604"/>
    <lineage>
        <taxon>Bacteria</taxon>
        <taxon>Fusobacteriati</taxon>
        <taxon>Fusobacteriota</taxon>
        <taxon>Fusobacteriia</taxon>
        <taxon>Fusobacteriales</taxon>
        <taxon>Fusobacteriaceae</taxon>
        <taxon>Fusobacterium</taxon>
    </lineage>
</organism>
<keyword evidence="1" id="KW-0802">TPR repeat</keyword>
<name>U3H024_FUSVC</name>
<dbReference type="Pfam" id="PF13176">
    <property type="entry name" value="TPR_7"/>
    <property type="match status" value="1"/>
</dbReference>
<feature type="repeat" description="TPR" evidence="1">
    <location>
        <begin position="215"/>
        <end position="248"/>
    </location>
</feature>
<dbReference type="HOGENOM" id="CLU_069097_0_0_0"/>
<dbReference type="EMBL" id="CP003700">
    <property type="protein sequence ID" value="AGU16116.1"/>
    <property type="molecule type" value="Genomic_DNA"/>
</dbReference>
<dbReference type="Proteomes" id="UP000016231">
    <property type="component" value="Chromosome"/>
</dbReference>
<dbReference type="PROSITE" id="PS50293">
    <property type="entry name" value="TPR_REGION"/>
    <property type="match status" value="1"/>
</dbReference>
<dbReference type="SUPFAM" id="SSF48452">
    <property type="entry name" value="TPR-like"/>
    <property type="match status" value="1"/>
</dbReference>
<dbReference type="eggNOG" id="COG0457">
    <property type="taxonomic scope" value="Bacteria"/>
</dbReference>
<dbReference type="InterPro" id="IPR011990">
    <property type="entry name" value="TPR-like_helical_dom_sf"/>
</dbReference>
<dbReference type="AlphaFoldDB" id="U3H024"/>
<accession>U3H024</accession>
<dbReference type="Pfam" id="PF00515">
    <property type="entry name" value="TPR_1"/>
    <property type="match status" value="2"/>
</dbReference>
<dbReference type="STRING" id="469604.HMPREF0946_02197"/>